<organism evidence="2 3">
    <name type="scientific">Streptomyces flaveolus</name>
    <dbReference type="NCBI Taxonomy" id="67297"/>
    <lineage>
        <taxon>Bacteria</taxon>
        <taxon>Bacillati</taxon>
        <taxon>Actinomycetota</taxon>
        <taxon>Actinomycetes</taxon>
        <taxon>Kitasatosporales</taxon>
        <taxon>Streptomycetaceae</taxon>
        <taxon>Streptomyces</taxon>
    </lineage>
</organism>
<keyword evidence="3" id="KW-1185">Reference proteome</keyword>
<evidence type="ECO:0000313" key="3">
    <source>
        <dbReference type="Proteomes" id="UP001490330"/>
    </source>
</evidence>
<comment type="caution">
    <text evidence="2">The sequence shown here is derived from an EMBL/GenBank/DDBJ whole genome shotgun (WGS) entry which is preliminary data.</text>
</comment>
<proteinExistence type="predicted"/>
<feature type="non-terminal residue" evidence="2">
    <location>
        <position position="1"/>
    </location>
</feature>
<protein>
    <submittedName>
        <fullName evidence="2">FG-GAP-like repeat-containing protein</fullName>
    </submittedName>
</protein>
<name>A0ABV1VBR2_9ACTN</name>
<evidence type="ECO:0000256" key="1">
    <source>
        <dbReference type="ARBA" id="ARBA00022729"/>
    </source>
</evidence>
<dbReference type="EMBL" id="JBEPCV010000004">
    <property type="protein sequence ID" value="MER6903481.1"/>
    <property type="molecule type" value="Genomic_DNA"/>
</dbReference>
<dbReference type="Gene3D" id="2.40.128.340">
    <property type="match status" value="2"/>
</dbReference>
<sequence length="147" mass="15416">KVWDSVDGGSWSWAGSKPVSGDYDGDGRTDVGVLYDYGARADGGGNRTGLWTFRSTGSGFAKPVKVWDSVDGGSWSWAGSKPVSGDYDGDGRTDVGVLYDYGARADGGGNRTGLWTLTSTGPGFGKPVKVWDSADGGSWTWARSDLT</sequence>
<dbReference type="SUPFAM" id="SSF69318">
    <property type="entry name" value="Integrin alpha N-terminal domain"/>
    <property type="match status" value="1"/>
</dbReference>
<dbReference type="InterPro" id="IPR013517">
    <property type="entry name" value="FG-GAP"/>
</dbReference>
<evidence type="ECO:0000313" key="2">
    <source>
        <dbReference type="EMBL" id="MER6903481.1"/>
    </source>
</evidence>
<gene>
    <name evidence="2" type="ORF">ABT322_06770</name>
</gene>
<keyword evidence="1" id="KW-0732">Signal</keyword>
<dbReference type="RefSeq" id="WP_350721298.1">
    <property type="nucleotide sequence ID" value="NZ_JBEPCO010000024.1"/>
</dbReference>
<accession>A0ABV1VBR2</accession>
<dbReference type="Pfam" id="PF13517">
    <property type="entry name" value="FG-GAP_3"/>
    <property type="match status" value="1"/>
</dbReference>
<dbReference type="Proteomes" id="UP001490330">
    <property type="component" value="Unassembled WGS sequence"/>
</dbReference>
<reference evidence="2 3" key="1">
    <citation type="submission" date="2024-06" db="EMBL/GenBank/DDBJ databases">
        <title>The Natural Products Discovery Center: Release of the First 8490 Sequenced Strains for Exploring Actinobacteria Biosynthetic Diversity.</title>
        <authorList>
            <person name="Kalkreuter E."/>
            <person name="Kautsar S.A."/>
            <person name="Yang D."/>
            <person name="Bader C.D."/>
            <person name="Teijaro C.N."/>
            <person name="Fluegel L."/>
            <person name="Davis C.M."/>
            <person name="Simpson J.R."/>
            <person name="Lauterbach L."/>
            <person name="Steele A.D."/>
            <person name="Gui C."/>
            <person name="Meng S."/>
            <person name="Li G."/>
            <person name="Viehrig K."/>
            <person name="Ye F."/>
            <person name="Su P."/>
            <person name="Kiefer A.F."/>
            <person name="Nichols A."/>
            <person name="Cepeda A.J."/>
            <person name="Yan W."/>
            <person name="Fan B."/>
            <person name="Jiang Y."/>
            <person name="Adhikari A."/>
            <person name="Zheng C.-J."/>
            <person name="Schuster L."/>
            <person name="Cowan T.M."/>
            <person name="Smanski M.J."/>
            <person name="Chevrette M.G."/>
            <person name="De Carvalho L.P.S."/>
            <person name="Shen B."/>
        </authorList>
    </citation>
    <scope>NUCLEOTIDE SEQUENCE [LARGE SCALE GENOMIC DNA]</scope>
    <source>
        <strain evidence="2 3">NPDC000632</strain>
    </source>
</reference>
<dbReference type="InterPro" id="IPR028994">
    <property type="entry name" value="Integrin_alpha_N"/>
</dbReference>